<feature type="compositionally biased region" description="Basic and acidic residues" evidence="1">
    <location>
        <begin position="95"/>
        <end position="108"/>
    </location>
</feature>
<feature type="region of interest" description="Disordered" evidence="1">
    <location>
        <begin position="91"/>
        <end position="112"/>
    </location>
</feature>
<name>A0AB34KES1_9PEZI</name>
<dbReference type="AlphaFoldDB" id="A0AB34KES1"/>
<evidence type="ECO:0000313" key="3">
    <source>
        <dbReference type="Proteomes" id="UP000803884"/>
    </source>
</evidence>
<dbReference type="RefSeq" id="XP_069225768.1">
    <property type="nucleotide sequence ID" value="XM_069377382.1"/>
</dbReference>
<reference evidence="2 3" key="1">
    <citation type="journal article" date="2020" name="Microbiol. Resour. Announc.">
        <title>Draft Genome Sequence of a Cladosporium Species Isolated from the Mesophotic Ascidian Didemnum maculosum.</title>
        <authorList>
            <person name="Gioti A."/>
            <person name="Siaperas R."/>
            <person name="Nikolaivits E."/>
            <person name="Le Goff G."/>
            <person name="Ouazzani J."/>
            <person name="Kotoulas G."/>
            <person name="Topakas E."/>
        </authorList>
    </citation>
    <scope>NUCLEOTIDE SEQUENCE [LARGE SCALE GENOMIC DNA]</scope>
    <source>
        <strain evidence="2 3">TM138-S3</strain>
    </source>
</reference>
<feature type="region of interest" description="Disordered" evidence="1">
    <location>
        <begin position="1"/>
        <end position="53"/>
    </location>
</feature>
<comment type="caution">
    <text evidence="2">The sequence shown here is derived from an EMBL/GenBank/DDBJ whole genome shotgun (WGS) entry which is preliminary data.</text>
</comment>
<dbReference type="EMBL" id="JAAQHG020000046">
    <property type="protein sequence ID" value="KAL1582661.1"/>
    <property type="molecule type" value="Genomic_DNA"/>
</dbReference>
<gene>
    <name evidence="2" type="ORF">WHR41_08778</name>
</gene>
<sequence length="195" mass="22110">MEPLHSRIMSSYAAAYDNFPPPPRRASTTSTSPPSPQEGRRASLPTHQPTLHGVRTRSVGGFLSAGVIFERDPANPPSDDDIIIVTVRVTKKQQRRDSFDDPLPDRPPPRNFFRRMSTRVLSQPDRDTYKAVKMPRGEYLRHFRHDAQGHYAGTEPEREWGEEEINEKYGQYQEMPLRAVLGRPGAAAGVPMFGW</sequence>
<evidence type="ECO:0000256" key="1">
    <source>
        <dbReference type="SAM" id="MobiDB-lite"/>
    </source>
</evidence>
<dbReference type="Proteomes" id="UP000803884">
    <property type="component" value="Unassembled WGS sequence"/>
</dbReference>
<organism evidence="2 3">
    <name type="scientific">Cladosporium halotolerans</name>
    <dbReference type="NCBI Taxonomy" id="1052096"/>
    <lineage>
        <taxon>Eukaryota</taxon>
        <taxon>Fungi</taxon>
        <taxon>Dikarya</taxon>
        <taxon>Ascomycota</taxon>
        <taxon>Pezizomycotina</taxon>
        <taxon>Dothideomycetes</taxon>
        <taxon>Dothideomycetidae</taxon>
        <taxon>Cladosporiales</taxon>
        <taxon>Cladosporiaceae</taxon>
        <taxon>Cladosporium</taxon>
    </lineage>
</organism>
<evidence type="ECO:0000313" key="2">
    <source>
        <dbReference type="EMBL" id="KAL1582661.1"/>
    </source>
</evidence>
<keyword evidence="3" id="KW-1185">Reference proteome</keyword>
<protein>
    <submittedName>
        <fullName evidence="2">Uncharacterized protein</fullName>
    </submittedName>
</protein>
<accession>A0AB34KES1</accession>
<proteinExistence type="predicted"/>
<dbReference type="GeneID" id="96010220"/>